<dbReference type="InterPro" id="IPR002048">
    <property type="entry name" value="EF_hand_dom"/>
</dbReference>
<dbReference type="InterPro" id="IPR011992">
    <property type="entry name" value="EF-hand-dom_pair"/>
</dbReference>
<keyword evidence="2" id="KW-0175">Coiled coil</keyword>
<dbReference type="GO" id="GO:0003684">
    <property type="term" value="F:damaged DNA binding"/>
    <property type="evidence" value="ECO:0007669"/>
    <property type="project" value="TreeGrafter"/>
</dbReference>
<feature type="domain" description="EF-hand" evidence="5">
    <location>
        <begin position="262"/>
        <end position="297"/>
    </location>
</feature>
<feature type="compositionally biased region" description="Polar residues" evidence="3">
    <location>
        <begin position="1054"/>
        <end position="1081"/>
    </location>
</feature>
<evidence type="ECO:0000313" key="7">
    <source>
        <dbReference type="Proteomes" id="UP000034841"/>
    </source>
</evidence>
<dbReference type="EMBL" id="LBBL01000252">
    <property type="protein sequence ID" value="KKF93341.1"/>
    <property type="molecule type" value="Genomic_DNA"/>
</dbReference>
<proteinExistence type="predicted"/>
<feature type="compositionally biased region" description="Basic and acidic residues" evidence="3">
    <location>
        <begin position="1467"/>
        <end position="1482"/>
    </location>
</feature>
<keyword evidence="4" id="KW-0812">Transmembrane</keyword>
<feature type="region of interest" description="Disordered" evidence="3">
    <location>
        <begin position="1199"/>
        <end position="1234"/>
    </location>
</feature>
<dbReference type="InterPro" id="IPR036420">
    <property type="entry name" value="BRCT_dom_sf"/>
</dbReference>
<dbReference type="Pfam" id="PF16508">
    <property type="entry name" value="NIBRIN_BRCT_II"/>
    <property type="match status" value="1"/>
</dbReference>
<keyword evidence="4" id="KW-1133">Transmembrane helix</keyword>
<feature type="compositionally biased region" description="Low complexity" evidence="3">
    <location>
        <begin position="610"/>
        <end position="622"/>
    </location>
</feature>
<feature type="coiled-coil region" evidence="2">
    <location>
        <begin position="1235"/>
        <end position="1262"/>
    </location>
</feature>
<dbReference type="GO" id="GO:0000724">
    <property type="term" value="P:double-strand break repair via homologous recombination"/>
    <property type="evidence" value="ECO:0007669"/>
    <property type="project" value="TreeGrafter"/>
</dbReference>
<dbReference type="Pfam" id="PF13499">
    <property type="entry name" value="EF-hand_7"/>
    <property type="match status" value="1"/>
</dbReference>
<feature type="compositionally biased region" description="Basic residues" evidence="3">
    <location>
        <begin position="1105"/>
        <end position="1114"/>
    </location>
</feature>
<evidence type="ECO:0000313" key="6">
    <source>
        <dbReference type="EMBL" id="KKF93341.1"/>
    </source>
</evidence>
<feature type="compositionally biased region" description="Basic and acidic residues" evidence="3">
    <location>
        <begin position="1147"/>
        <end position="1156"/>
    </location>
</feature>
<feature type="transmembrane region" description="Helical" evidence="4">
    <location>
        <begin position="79"/>
        <end position="102"/>
    </location>
</feature>
<dbReference type="CDD" id="cd00051">
    <property type="entry name" value="EFh"/>
    <property type="match status" value="1"/>
</dbReference>
<dbReference type="Proteomes" id="UP000034841">
    <property type="component" value="Unassembled WGS sequence"/>
</dbReference>
<accession>A0A0F8AYG0</accession>
<dbReference type="OrthoDB" id="552194at2759"/>
<dbReference type="PANTHER" id="PTHR12162">
    <property type="entry name" value="NIBRIN-RELATED"/>
    <property type="match status" value="1"/>
</dbReference>
<dbReference type="SMART" id="SM00054">
    <property type="entry name" value="EFh"/>
    <property type="match status" value="2"/>
</dbReference>
<dbReference type="InterPro" id="IPR018247">
    <property type="entry name" value="EF_Hand_1_Ca_BS"/>
</dbReference>
<gene>
    <name evidence="6" type="ORF">CFO_g4287</name>
</gene>
<feature type="region of interest" description="Disordered" evidence="3">
    <location>
        <begin position="1446"/>
        <end position="1482"/>
    </location>
</feature>
<reference evidence="6 7" key="1">
    <citation type="submission" date="2015-04" db="EMBL/GenBank/DDBJ databases">
        <title>Genome sequence of Ceratocystis platani, a major pathogen of plane trees.</title>
        <authorList>
            <person name="Belbahri L."/>
        </authorList>
    </citation>
    <scope>NUCLEOTIDE SEQUENCE [LARGE SCALE GENOMIC DNA]</scope>
    <source>
        <strain evidence="6 7">CFO</strain>
    </source>
</reference>
<feature type="compositionally biased region" description="Low complexity" evidence="3">
    <location>
        <begin position="637"/>
        <end position="646"/>
    </location>
</feature>
<dbReference type="PROSITE" id="PS50222">
    <property type="entry name" value="EF_HAND_2"/>
    <property type="match status" value="1"/>
</dbReference>
<dbReference type="Gene3D" id="3.40.50.10980">
    <property type="entry name" value="Nibrin, BRCT2 domain"/>
    <property type="match status" value="1"/>
</dbReference>
<dbReference type="Gene3D" id="3.40.50.10190">
    <property type="entry name" value="BRCT domain"/>
    <property type="match status" value="1"/>
</dbReference>
<keyword evidence="7" id="KW-1185">Reference proteome</keyword>
<feature type="region of interest" description="Disordered" evidence="3">
    <location>
        <begin position="554"/>
        <end position="649"/>
    </location>
</feature>
<feature type="compositionally biased region" description="Polar residues" evidence="3">
    <location>
        <begin position="371"/>
        <end position="381"/>
    </location>
</feature>
<dbReference type="InterPro" id="IPR040227">
    <property type="entry name" value="Nibrin-rel"/>
</dbReference>
<feature type="compositionally biased region" description="Polar residues" evidence="3">
    <location>
        <begin position="623"/>
        <end position="636"/>
    </location>
</feature>
<dbReference type="PROSITE" id="PS00018">
    <property type="entry name" value="EF_HAND_1"/>
    <property type="match status" value="1"/>
</dbReference>
<feature type="region of interest" description="Disordered" evidence="3">
    <location>
        <begin position="1051"/>
        <end position="1171"/>
    </location>
</feature>
<name>A0A0F8AYG0_CERFI</name>
<feature type="compositionally biased region" description="Basic and acidic residues" evidence="3">
    <location>
        <begin position="560"/>
        <end position="569"/>
    </location>
</feature>
<dbReference type="Gene3D" id="1.10.238.10">
    <property type="entry name" value="EF-hand"/>
    <property type="match status" value="1"/>
</dbReference>
<dbReference type="PANTHER" id="PTHR12162:SF0">
    <property type="entry name" value="NIBRIN"/>
    <property type="match status" value="1"/>
</dbReference>
<dbReference type="InterPro" id="IPR043014">
    <property type="entry name" value="Nibrin_BRCT2_sf"/>
</dbReference>
<feature type="compositionally biased region" description="Polar residues" evidence="3">
    <location>
        <begin position="477"/>
        <end position="486"/>
    </location>
</feature>
<dbReference type="GO" id="GO:0005509">
    <property type="term" value="F:calcium ion binding"/>
    <property type="evidence" value="ECO:0007669"/>
    <property type="project" value="InterPro"/>
</dbReference>
<evidence type="ECO:0000256" key="4">
    <source>
        <dbReference type="SAM" id="Phobius"/>
    </source>
</evidence>
<comment type="caution">
    <text evidence="6">The sequence shown here is derived from an EMBL/GenBank/DDBJ whole genome shotgun (WGS) entry which is preliminary data.</text>
</comment>
<dbReference type="GO" id="GO:0030870">
    <property type="term" value="C:Mre11 complex"/>
    <property type="evidence" value="ECO:0007669"/>
    <property type="project" value="InterPro"/>
</dbReference>
<evidence type="ECO:0000256" key="1">
    <source>
        <dbReference type="ARBA" id="ARBA00022837"/>
    </source>
</evidence>
<feature type="region of interest" description="Disordered" evidence="3">
    <location>
        <begin position="353"/>
        <end position="396"/>
    </location>
</feature>
<sequence>MLLDNLEDHANAALGSQKNMSRKLRALLQANMAMMIMTTMVTATATRDTGTPNETLPTIATQTLNRKRKALQPVVMKKMVMTGLLNILAVPVTILSVFYSVFQKTMPAAMPTYTEAVSVTPCESQGLHNKNHVFLKIKVPVPPAGLRSIQPVLYTGDPDNCVKILPKAIINKLCRETGFERSNLEAHWERWTYMANTEWREDPDDLCLAMDRKTFDRCIAHNGTSRHLPPNLVHDRMFAFFDQNGDGLISFREYLHGLAYRSKKERLRKVFDGYDIDGDGYVDRKDFLRMFRAYFTIFKQIHKDILDGLDTQVMSLLDTQQLITARTPLSSFFGRDESVPHADLDDSRIAGKALQPDGSVSLPSPLSSVVQPKSNQDQDISQPPHGHDLTDGERKLQRRVRRRMFDRWKRRQFYLDVEEGGQAPSGWDSDEDIVEAISVMANPDPDPVPFNTRRDSTRSRSSSKVRFADQDDEFETRSNASTSSRSIPERWGGFDIPEAERDLGKEILYLTAQEAYNEILDVFFKEKEDLAVKAAETREFRHQHRDLMDTLQHHGSFKSSSRDHARDPRNSAASHGQKPETISNENDPAMGSAQHESDEYGAASASDGIDQSSQPTSPTSDSAPRSRTRSSGNSHQNNDNGNGSASDSDDAITEILKEMVEIYRDPTMPQFRPNNTDIAHETPAINTTALSLIDQDAPKPLSLERKTRPSLNKDSMLRKLHKYNDAEIEAVKRRGFGKLSFAEFEKIYREQAAKSQDRMEYLETWIDIYMPHNDGFGPDGDICLAEHLIAQQSMKVQHLYWVPVILVYSFAAKSSQVDMLTNLRNQLEQLDIKFLADYHAQATHIVTRKRNTPKGLQALINGKYMVTNSYVDTIVAAAGSTSDTQGISLLEQDYSKHWPKPEDFVPPKGNEAIDRPPESFLPDAERQDVFKGYTFVFYDEAQHRNLMAPISSGKGKALLYNVDPQTTRADDLVQYVKTTAGETGIGEFDDGSVGPGVVVVRYVPTSGEDVEWYTRFITDVSLCLNHRAIEQSEFIEAILTRDATFLRRPLPADSSATTNISTDPAALSTTMLPPQHSTTLVSRPASAEPSSQGTSGLGARGSTARGRKPATRRFKGFDSDNDDVPVSFASQWQSGLQSGASTVPPEPDIHIPKDENQDSDDGLFVPEGPAAGITQTMPEALMDDSLMDEIAPTAALAKRQRLENGEDPAIVENDARPEPEPDQQSPKPMPKQRKIKKELDVLEAARKVREQEEARLQRERDDMAQLPDDIDLLAIRQLHVVEEIPLRQRLPVPPVGSDADSLVASGRWDPRWNGRRNFKRFRVRGDPVGRVPMRTIVSLTQVKTKDFGIGDDYWLEEHGSHRAEGHGNEEDEAQLDRDVERPGLTAAALQRATHYAIASESESDDGFLSVEDVQPGPDNDAAPWTWYLGFGFVVLHTITAARTATGTNSAKKNTGPVVRGGSGGRTDSQEDKGNKADDYDSR</sequence>
<protein>
    <recommendedName>
        <fullName evidence="5">EF-hand domain-containing protein</fullName>
    </recommendedName>
</protein>
<feature type="compositionally biased region" description="Basic and acidic residues" evidence="3">
    <location>
        <begin position="385"/>
        <end position="395"/>
    </location>
</feature>
<feature type="compositionally biased region" description="Polar residues" evidence="3">
    <location>
        <begin position="1128"/>
        <end position="1141"/>
    </location>
</feature>
<keyword evidence="4" id="KW-0472">Membrane</keyword>
<organism evidence="6 7">
    <name type="scientific">Ceratocystis fimbriata f. sp. platani</name>
    <dbReference type="NCBI Taxonomy" id="88771"/>
    <lineage>
        <taxon>Eukaryota</taxon>
        <taxon>Fungi</taxon>
        <taxon>Dikarya</taxon>
        <taxon>Ascomycota</taxon>
        <taxon>Pezizomycotina</taxon>
        <taxon>Sordariomycetes</taxon>
        <taxon>Hypocreomycetidae</taxon>
        <taxon>Microascales</taxon>
        <taxon>Ceratocystidaceae</taxon>
        <taxon>Ceratocystis</taxon>
    </lineage>
</organism>
<evidence type="ECO:0000256" key="3">
    <source>
        <dbReference type="SAM" id="MobiDB-lite"/>
    </source>
</evidence>
<dbReference type="GO" id="GO:0007095">
    <property type="term" value="P:mitotic G2 DNA damage checkpoint signaling"/>
    <property type="evidence" value="ECO:0007669"/>
    <property type="project" value="InterPro"/>
</dbReference>
<dbReference type="SUPFAM" id="SSF47473">
    <property type="entry name" value="EF-hand"/>
    <property type="match status" value="1"/>
</dbReference>
<dbReference type="InterPro" id="IPR032429">
    <property type="entry name" value="Nibrin_BRCT2"/>
</dbReference>
<evidence type="ECO:0000256" key="2">
    <source>
        <dbReference type="SAM" id="Coils"/>
    </source>
</evidence>
<feature type="compositionally biased region" description="Low complexity" evidence="3">
    <location>
        <begin position="359"/>
        <end position="370"/>
    </location>
</feature>
<feature type="region of interest" description="Disordered" evidence="3">
    <location>
        <begin position="441"/>
        <end position="495"/>
    </location>
</feature>
<evidence type="ECO:0000259" key="5">
    <source>
        <dbReference type="PROSITE" id="PS50222"/>
    </source>
</evidence>
<keyword evidence="1" id="KW-0106">Calcium</keyword>